<dbReference type="PANTHER" id="PTHR43793">
    <property type="entry name" value="FAD SYNTHASE"/>
    <property type="match status" value="1"/>
</dbReference>
<evidence type="ECO:0000259" key="3">
    <source>
        <dbReference type="Pfam" id="PF01467"/>
    </source>
</evidence>
<dbReference type="Gene3D" id="3.40.50.620">
    <property type="entry name" value="HUPs"/>
    <property type="match status" value="1"/>
</dbReference>
<dbReference type="InterPro" id="IPR014729">
    <property type="entry name" value="Rossmann-like_a/b/a_fold"/>
</dbReference>
<feature type="domain" description="Cytidyltransferase-like" evidence="3">
    <location>
        <begin position="10"/>
        <end position="136"/>
    </location>
</feature>
<dbReference type="PANTHER" id="PTHR43793:SF1">
    <property type="entry name" value="FAD SYNTHASE"/>
    <property type="match status" value="1"/>
</dbReference>
<dbReference type="Proteomes" id="UP000230078">
    <property type="component" value="Unassembled WGS sequence"/>
</dbReference>
<proteinExistence type="predicted"/>
<evidence type="ECO:0000313" key="5">
    <source>
        <dbReference type="Proteomes" id="UP000230078"/>
    </source>
</evidence>
<dbReference type="NCBIfam" id="TIGR00125">
    <property type="entry name" value="cyt_tran_rel"/>
    <property type="match status" value="1"/>
</dbReference>
<reference evidence="5" key="1">
    <citation type="submission" date="2017-09" db="EMBL/GenBank/DDBJ databases">
        <title>Depth-based differentiation of microbial function through sediment-hosted aquifers and enrichment of novel symbionts in the deep terrestrial subsurface.</title>
        <authorList>
            <person name="Probst A.J."/>
            <person name="Ladd B."/>
            <person name="Jarett J.K."/>
            <person name="Geller-Mcgrath D.E."/>
            <person name="Sieber C.M.K."/>
            <person name="Emerson J.B."/>
            <person name="Anantharaman K."/>
            <person name="Thomas B.C."/>
            <person name="Malmstrom R."/>
            <person name="Stieglmeier M."/>
            <person name="Klingl A."/>
            <person name="Woyke T."/>
            <person name="Ryan C.M."/>
            <person name="Banfield J.F."/>
        </authorList>
    </citation>
    <scope>NUCLEOTIDE SEQUENCE [LARGE SCALE GENOMIC DNA]</scope>
</reference>
<dbReference type="InterPro" id="IPR050385">
    <property type="entry name" value="Archaeal_FAD_synthase"/>
</dbReference>
<comment type="caution">
    <text evidence="4">The sequence shown here is derived from an EMBL/GenBank/DDBJ whole genome shotgun (WGS) entry which is preliminary data.</text>
</comment>
<dbReference type="GO" id="GO:0016779">
    <property type="term" value="F:nucleotidyltransferase activity"/>
    <property type="evidence" value="ECO:0007669"/>
    <property type="project" value="UniProtKB-KW"/>
</dbReference>
<evidence type="ECO:0000256" key="2">
    <source>
        <dbReference type="ARBA" id="ARBA00022695"/>
    </source>
</evidence>
<name>A0A2M7V4E8_9BACT</name>
<evidence type="ECO:0000256" key="1">
    <source>
        <dbReference type="ARBA" id="ARBA00022679"/>
    </source>
</evidence>
<dbReference type="EMBL" id="PFPI01000026">
    <property type="protein sequence ID" value="PIZ93427.1"/>
    <property type="molecule type" value="Genomic_DNA"/>
</dbReference>
<dbReference type="SUPFAM" id="SSF52374">
    <property type="entry name" value="Nucleotidylyl transferase"/>
    <property type="match status" value="1"/>
</dbReference>
<keyword evidence="1" id="KW-0808">Transferase</keyword>
<protein>
    <submittedName>
        <fullName evidence="4">FAD synthase</fullName>
    </submittedName>
</protein>
<accession>A0A2M7V4E8</accession>
<sequence>MMNNMKTVLLFGTFDFLHSGHIFTFEEAKKLGDVLVVSVARDIAIETIKGKKPLHSEEERLALVNHINIVEDAFLGDEKLGVYSFFEKFFPDIIALGYDQDALKEDVETFIVEHKYMTKCVTLPAYKNGETTSSKIKESLAL</sequence>
<dbReference type="InterPro" id="IPR004821">
    <property type="entry name" value="Cyt_trans-like"/>
</dbReference>
<dbReference type="Pfam" id="PF01467">
    <property type="entry name" value="CTP_transf_like"/>
    <property type="match status" value="1"/>
</dbReference>
<organism evidence="4 5">
    <name type="scientific">Candidatus Magasanikbacteria bacterium CG_4_10_14_0_2_um_filter_41_31</name>
    <dbReference type="NCBI Taxonomy" id="1974639"/>
    <lineage>
        <taxon>Bacteria</taxon>
        <taxon>Candidatus Magasanikiibacteriota</taxon>
    </lineage>
</organism>
<keyword evidence="2" id="KW-0548">Nucleotidyltransferase</keyword>
<evidence type="ECO:0000313" key="4">
    <source>
        <dbReference type="EMBL" id="PIZ93427.1"/>
    </source>
</evidence>
<gene>
    <name evidence="4" type="ORF">COX83_02125</name>
</gene>
<dbReference type="AlphaFoldDB" id="A0A2M7V4E8"/>